<dbReference type="Gene3D" id="3.40.50.720">
    <property type="entry name" value="NAD(P)-binding Rossmann-like Domain"/>
    <property type="match status" value="1"/>
</dbReference>
<proteinExistence type="inferred from homology"/>
<reference evidence="4" key="1">
    <citation type="submission" date="2015-07" db="EMBL/GenBank/DDBJ databases">
        <title>Draft genome sequence of the purine-degrading Gottschalkia purinilyticum DSM 1384 (formerly Clostridium purinilyticum).</title>
        <authorList>
            <person name="Poehlein A."/>
            <person name="Schiel-Bengelsdorf B."/>
            <person name="Bengelsdorf F.R."/>
            <person name="Daniel R."/>
            <person name="Duerre P."/>
        </authorList>
    </citation>
    <scope>NUCLEOTIDE SEQUENCE [LARGE SCALE GENOMIC DNA]</scope>
    <source>
        <strain evidence="4">DSM 1384</strain>
    </source>
</reference>
<dbReference type="STRING" id="1503.CLPU_18c00170"/>
<name>A0A0L0W7Q2_GOTPU</name>
<accession>A0A0L0W7Q2</accession>
<comment type="caution">
    <text evidence="3">The sequence shown here is derived from an EMBL/GenBank/DDBJ whole genome shotgun (WGS) entry which is preliminary data.</text>
</comment>
<evidence type="ECO:0000256" key="1">
    <source>
        <dbReference type="ARBA" id="ARBA00006484"/>
    </source>
</evidence>
<dbReference type="SUPFAM" id="SSF51735">
    <property type="entry name" value="NAD(P)-binding Rossmann-fold domains"/>
    <property type="match status" value="1"/>
</dbReference>
<dbReference type="PRINTS" id="PR00081">
    <property type="entry name" value="GDHRDH"/>
</dbReference>
<dbReference type="PANTHER" id="PTHR42760:SF133">
    <property type="entry name" value="3-OXOACYL-[ACYL-CARRIER-PROTEIN] REDUCTASE"/>
    <property type="match status" value="1"/>
</dbReference>
<gene>
    <name evidence="3" type="primary">gno</name>
    <name evidence="3" type="ORF">CLPU_18c00170</name>
</gene>
<keyword evidence="4" id="KW-1185">Reference proteome</keyword>
<dbReference type="GO" id="GO:0048038">
    <property type="term" value="F:quinone binding"/>
    <property type="evidence" value="ECO:0007669"/>
    <property type="project" value="TreeGrafter"/>
</dbReference>
<dbReference type="PANTHER" id="PTHR42760">
    <property type="entry name" value="SHORT-CHAIN DEHYDROGENASES/REDUCTASES FAMILY MEMBER"/>
    <property type="match status" value="1"/>
</dbReference>
<dbReference type="GO" id="GO:0006633">
    <property type="term" value="P:fatty acid biosynthetic process"/>
    <property type="evidence" value="ECO:0007669"/>
    <property type="project" value="TreeGrafter"/>
</dbReference>
<dbReference type="Proteomes" id="UP000037267">
    <property type="component" value="Unassembled WGS sequence"/>
</dbReference>
<comment type="similarity">
    <text evidence="1">Belongs to the short-chain dehydrogenases/reductases (SDR) family.</text>
</comment>
<protein>
    <submittedName>
        <fullName evidence="3">Gluconate 5-dehydrogenase</fullName>
        <ecNumber evidence="3">1.1.1.69</ecNumber>
    </submittedName>
</protein>
<dbReference type="Pfam" id="PF13561">
    <property type="entry name" value="adh_short_C2"/>
    <property type="match status" value="1"/>
</dbReference>
<dbReference type="InterPro" id="IPR002347">
    <property type="entry name" value="SDR_fam"/>
</dbReference>
<dbReference type="AlphaFoldDB" id="A0A0L0W7Q2"/>
<keyword evidence="2 3" id="KW-0560">Oxidoreductase</keyword>
<dbReference type="FunFam" id="3.40.50.720:FF:000084">
    <property type="entry name" value="Short-chain dehydrogenase reductase"/>
    <property type="match status" value="1"/>
</dbReference>
<evidence type="ECO:0000313" key="4">
    <source>
        <dbReference type="Proteomes" id="UP000037267"/>
    </source>
</evidence>
<evidence type="ECO:0000313" key="3">
    <source>
        <dbReference type="EMBL" id="KNF07335.1"/>
    </source>
</evidence>
<organism evidence="3 4">
    <name type="scientific">Gottschalkia purinilytica</name>
    <name type="common">Clostridium purinilyticum</name>
    <dbReference type="NCBI Taxonomy" id="1503"/>
    <lineage>
        <taxon>Bacteria</taxon>
        <taxon>Bacillati</taxon>
        <taxon>Bacillota</taxon>
        <taxon>Tissierellia</taxon>
        <taxon>Tissierellales</taxon>
        <taxon>Gottschalkiaceae</taxon>
        <taxon>Gottschalkia</taxon>
    </lineage>
</organism>
<dbReference type="NCBIfam" id="NF005559">
    <property type="entry name" value="PRK07231.1"/>
    <property type="match status" value="1"/>
</dbReference>
<dbReference type="RefSeq" id="WP_050356309.1">
    <property type="nucleotide sequence ID" value="NZ_LGSS01000018.1"/>
</dbReference>
<dbReference type="EC" id="1.1.1.69" evidence="3"/>
<dbReference type="InterPro" id="IPR036291">
    <property type="entry name" value="NAD(P)-bd_dom_sf"/>
</dbReference>
<dbReference type="PROSITE" id="PS00061">
    <property type="entry name" value="ADH_SHORT"/>
    <property type="match status" value="1"/>
</dbReference>
<dbReference type="GO" id="GO:0008874">
    <property type="term" value="F:gluconate 5-dehydrogenase activity"/>
    <property type="evidence" value="ECO:0007669"/>
    <property type="project" value="UniProtKB-EC"/>
</dbReference>
<dbReference type="NCBIfam" id="NF006070">
    <property type="entry name" value="PRK08213.1"/>
    <property type="match status" value="1"/>
</dbReference>
<sequence length="254" mass="27226">MNLFDLTGKIAIVTGASSGLGVQFAKALARQGADVAIVARRLEKLESLSKEITSMGRKCLAVKCDVTNEQDIINAVKKIVNEYGTIDILVNNAGISVVEKVEEHSLELWNKVIQTNLTGVFLFAREVGKTMIKNKYGKVINTASINGHVGSLGGTNTAYCASKGAVVNFTRALSAEWAPYNITVNAIGPGCFESEMTAELIGNEFFEQLVKSRCPMGRMGRQGELDGALIYLASDASSYTTGQTIFVDGGWTSV</sequence>
<dbReference type="PRINTS" id="PR00080">
    <property type="entry name" value="SDRFAMILY"/>
</dbReference>
<dbReference type="EMBL" id="LGSS01000018">
    <property type="protein sequence ID" value="KNF07335.1"/>
    <property type="molecule type" value="Genomic_DNA"/>
</dbReference>
<dbReference type="GO" id="GO:0008206">
    <property type="term" value="P:bile acid metabolic process"/>
    <property type="evidence" value="ECO:0007669"/>
    <property type="project" value="UniProtKB-ARBA"/>
</dbReference>
<evidence type="ECO:0000256" key="2">
    <source>
        <dbReference type="ARBA" id="ARBA00023002"/>
    </source>
</evidence>
<dbReference type="InterPro" id="IPR020904">
    <property type="entry name" value="Sc_DH/Rdtase_CS"/>
</dbReference>
<dbReference type="OrthoDB" id="9803333at2"/>